<keyword evidence="3" id="KW-1185">Reference proteome</keyword>
<name>A0ABT9JRN6_9PROT</name>
<evidence type="ECO:0000313" key="2">
    <source>
        <dbReference type="EMBL" id="MDP8567228.1"/>
    </source>
</evidence>
<reference evidence="3" key="1">
    <citation type="journal article" date="2019" name="Int. J. Syst. Evol. Microbiol.">
        <title>The Global Catalogue of Microorganisms (GCM) 10K type strain sequencing project: providing services to taxonomists for standard genome sequencing and annotation.</title>
        <authorList>
            <consortium name="The Broad Institute Genomics Platform"/>
            <consortium name="The Broad Institute Genome Sequencing Center for Infectious Disease"/>
            <person name="Wu L."/>
            <person name="Ma J."/>
        </authorList>
    </citation>
    <scope>NUCLEOTIDE SEQUENCE [LARGE SCALE GENOMIC DNA]</scope>
    <source>
        <strain evidence="3">VKM B-3159</strain>
    </source>
</reference>
<protein>
    <recommendedName>
        <fullName evidence="4">DUF4148 domain-containing protein</fullName>
    </recommendedName>
</protein>
<dbReference type="EMBL" id="JAVCAP010000011">
    <property type="protein sequence ID" value="MDP8567228.1"/>
    <property type="molecule type" value="Genomic_DNA"/>
</dbReference>
<comment type="caution">
    <text evidence="2">The sequence shown here is derived from an EMBL/GenBank/DDBJ whole genome shotgun (WGS) entry which is preliminary data.</text>
</comment>
<dbReference type="Proteomes" id="UP001225906">
    <property type="component" value="Unassembled WGS sequence"/>
</dbReference>
<evidence type="ECO:0000256" key="1">
    <source>
        <dbReference type="SAM" id="SignalP"/>
    </source>
</evidence>
<feature type="signal peptide" evidence="1">
    <location>
        <begin position="1"/>
        <end position="23"/>
    </location>
</feature>
<dbReference type="RefSeq" id="WP_306388958.1">
    <property type="nucleotide sequence ID" value="NZ_JAVCAP010000011.1"/>
</dbReference>
<organism evidence="2 3">
    <name type="scientific">Methylophilus aquaticus</name>
    <dbReference type="NCBI Taxonomy" id="1971610"/>
    <lineage>
        <taxon>Bacteria</taxon>
        <taxon>Pseudomonadati</taxon>
        <taxon>Pseudomonadota</taxon>
        <taxon>Betaproteobacteria</taxon>
        <taxon>Nitrosomonadales</taxon>
        <taxon>Methylophilaceae</taxon>
        <taxon>Methylophilus</taxon>
    </lineage>
</organism>
<accession>A0ABT9JRN6</accession>
<sequence length="90" mass="9795">MKTVTMYGVMSLAAMMFAGSALADQAAGNQNIAKRPLVGQAANQAWEGASLQIDKQPAAHQVAEQKEQFRKQLNLQYASKRPYVKPDSAE</sequence>
<gene>
    <name evidence="2" type="ORF">Q9291_05160</name>
</gene>
<proteinExistence type="predicted"/>
<evidence type="ECO:0008006" key="4">
    <source>
        <dbReference type="Google" id="ProtNLM"/>
    </source>
</evidence>
<feature type="chain" id="PRO_5045881149" description="DUF4148 domain-containing protein" evidence="1">
    <location>
        <begin position="24"/>
        <end position="90"/>
    </location>
</feature>
<keyword evidence="1" id="KW-0732">Signal</keyword>
<evidence type="ECO:0000313" key="3">
    <source>
        <dbReference type="Proteomes" id="UP001225906"/>
    </source>
</evidence>